<dbReference type="Proteomes" id="UP001281024">
    <property type="component" value="Unassembled WGS sequence"/>
</dbReference>
<evidence type="ECO:0000313" key="2">
    <source>
        <dbReference type="Proteomes" id="UP001281024"/>
    </source>
</evidence>
<dbReference type="RefSeq" id="WP_002822302.1">
    <property type="nucleotide sequence ID" value="NZ_CP038451.1"/>
</dbReference>
<dbReference type="EMBL" id="WERV01000004">
    <property type="protein sequence ID" value="MDV7715286.1"/>
    <property type="molecule type" value="Genomic_DNA"/>
</dbReference>
<evidence type="ECO:0000313" key="1">
    <source>
        <dbReference type="EMBL" id="MDV7715286.1"/>
    </source>
</evidence>
<dbReference type="AlphaFoldDB" id="A0A9Q9DKA5"/>
<accession>A0A9Q9DKA5</accession>
<sequence length="87" mass="10286">MNFEEIMVQTLANNQNKVQQMRMRAIMDHKQSELMAYALNDPSKMPKAEEAYPFLKQFEKVQDKVPDWKKDQLLLMQQAQRIKAAKS</sequence>
<name>A0A9Q9DKA5_OENOE</name>
<reference evidence="1" key="1">
    <citation type="submission" date="2019-10" db="EMBL/GenBank/DDBJ databases">
        <title>Malate fermentation in French cider.</title>
        <authorList>
            <person name="Cousin F.J."/>
            <person name="Medina Fernandez S."/>
            <person name="Misery B."/>
            <person name="Laplace J.-M."/>
            <person name="Cretenet M."/>
        </authorList>
    </citation>
    <scope>NUCLEOTIDE SEQUENCE</scope>
    <source>
        <strain evidence="1">UCMA15129</strain>
    </source>
</reference>
<organism evidence="1 2">
    <name type="scientific">Oenococcus oeni</name>
    <name type="common">Leuconostoc oenos</name>
    <dbReference type="NCBI Taxonomy" id="1247"/>
    <lineage>
        <taxon>Bacteria</taxon>
        <taxon>Bacillati</taxon>
        <taxon>Bacillota</taxon>
        <taxon>Bacilli</taxon>
        <taxon>Lactobacillales</taxon>
        <taxon>Lactobacillaceae</taxon>
        <taxon>Oenococcus</taxon>
    </lineage>
</organism>
<gene>
    <name evidence="1" type="ORF">GA838_05880</name>
</gene>
<proteinExistence type="predicted"/>
<comment type="caution">
    <text evidence="1">The sequence shown here is derived from an EMBL/GenBank/DDBJ whole genome shotgun (WGS) entry which is preliminary data.</text>
</comment>
<protein>
    <submittedName>
        <fullName evidence="1">Uncharacterized protein</fullName>
    </submittedName>
</protein>